<keyword evidence="2" id="KW-1185">Reference proteome</keyword>
<dbReference type="Proteomes" id="UP000887159">
    <property type="component" value="Unassembled WGS sequence"/>
</dbReference>
<name>A0A8X6S9Y9_TRICX</name>
<evidence type="ECO:0000313" key="1">
    <source>
        <dbReference type="EMBL" id="GFY10142.1"/>
    </source>
</evidence>
<comment type="caution">
    <text evidence="1">The sequence shown here is derived from an EMBL/GenBank/DDBJ whole genome shotgun (WGS) entry which is preliminary data.</text>
</comment>
<accession>A0A8X6S9Y9</accession>
<protein>
    <submittedName>
        <fullName evidence="1">Uncharacterized protein</fullName>
    </submittedName>
</protein>
<organism evidence="1 2">
    <name type="scientific">Trichonephila clavipes</name>
    <name type="common">Golden silk orbweaver</name>
    <name type="synonym">Nephila clavipes</name>
    <dbReference type="NCBI Taxonomy" id="2585209"/>
    <lineage>
        <taxon>Eukaryota</taxon>
        <taxon>Metazoa</taxon>
        <taxon>Ecdysozoa</taxon>
        <taxon>Arthropoda</taxon>
        <taxon>Chelicerata</taxon>
        <taxon>Arachnida</taxon>
        <taxon>Araneae</taxon>
        <taxon>Araneomorphae</taxon>
        <taxon>Entelegynae</taxon>
        <taxon>Araneoidea</taxon>
        <taxon>Nephilidae</taxon>
        <taxon>Trichonephila</taxon>
    </lineage>
</organism>
<evidence type="ECO:0000313" key="2">
    <source>
        <dbReference type="Proteomes" id="UP000887159"/>
    </source>
</evidence>
<sequence>MLGRALFDNLCLLKHSRILVLPYNSSETTPITLLENFARSAVTSFREGLHALSKVYKDWRSGKAAADFALPGCTTRRPSSFQPLQPVTAKAVSVSLDHLDLFDAMFFHQLSPKSFGSF</sequence>
<dbReference type="EMBL" id="BMAU01021295">
    <property type="protein sequence ID" value="GFY10142.1"/>
    <property type="molecule type" value="Genomic_DNA"/>
</dbReference>
<proteinExistence type="predicted"/>
<reference evidence="1" key="1">
    <citation type="submission" date="2020-08" db="EMBL/GenBank/DDBJ databases">
        <title>Multicomponent nature underlies the extraordinary mechanical properties of spider dragline silk.</title>
        <authorList>
            <person name="Kono N."/>
            <person name="Nakamura H."/>
            <person name="Mori M."/>
            <person name="Yoshida Y."/>
            <person name="Ohtoshi R."/>
            <person name="Malay A.D."/>
            <person name="Moran D.A.P."/>
            <person name="Tomita M."/>
            <person name="Numata K."/>
            <person name="Arakawa K."/>
        </authorList>
    </citation>
    <scope>NUCLEOTIDE SEQUENCE</scope>
</reference>
<gene>
    <name evidence="1" type="ORF">TNCV_360091</name>
</gene>
<dbReference type="AlphaFoldDB" id="A0A8X6S9Y9"/>